<accession>A0A975XUD4</accession>
<keyword evidence="1" id="KW-1133">Transmembrane helix</keyword>
<keyword evidence="1" id="KW-0812">Transmembrane</keyword>
<evidence type="ECO:0000313" key="2">
    <source>
        <dbReference type="EMBL" id="QWT48662.1"/>
    </source>
</evidence>
<gene>
    <name evidence="2" type="ORF">Azoinq_12555</name>
</gene>
<dbReference type="AlphaFoldDB" id="A0A975XUD4"/>
<protein>
    <submittedName>
        <fullName evidence="2">Uncharacterized protein</fullName>
    </submittedName>
</protein>
<sequence>MKTRGTDFFGSGALLLPALLGWGAHSMTVFAVAQLLLLLGFLLMAAWEQNLLDRQGDGESES</sequence>
<organism evidence="2 3">
    <name type="scientific">Azospira inquinata</name>
    <dbReference type="NCBI Taxonomy" id="2785627"/>
    <lineage>
        <taxon>Bacteria</taxon>
        <taxon>Pseudomonadati</taxon>
        <taxon>Pseudomonadota</taxon>
        <taxon>Betaproteobacteria</taxon>
        <taxon>Rhodocyclales</taxon>
        <taxon>Rhodocyclaceae</taxon>
        <taxon>Azospira</taxon>
    </lineage>
</organism>
<evidence type="ECO:0000313" key="3">
    <source>
        <dbReference type="Proteomes" id="UP000683428"/>
    </source>
</evidence>
<reference evidence="2" key="1">
    <citation type="submission" date="2020-11" db="EMBL/GenBank/DDBJ databases">
        <title>Azospira inquinata sp. nov.</title>
        <authorList>
            <person name="Moe W.M."/>
            <person name="Mikes M.C."/>
        </authorList>
    </citation>
    <scope>NUCLEOTIDE SEQUENCE</scope>
    <source>
        <strain evidence="2">Azo-3</strain>
    </source>
</reference>
<dbReference type="KEGG" id="aiq:Azoinq_12555"/>
<name>A0A975XUD4_9RHOO</name>
<proteinExistence type="predicted"/>
<dbReference type="RefSeq" id="WP_216128579.1">
    <property type="nucleotide sequence ID" value="NZ_CP064782.1"/>
</dbReference>
<dbReference type="Proteomes" id="UP000683428">
    <property type="component" value="Chromosome"/>
</dbReference>
<keyword evidence="1" id="KW-0472">Membrane</keyword>
<dbReference type="EMBL" id="CP064782">
    <property type="protein sequence ID" value="QWT48662.1"/>
    <property type="molecule type" value="Genomic_DNA"/>
</dbReference>
<feature type="transmembrane region" description="Helical" evidence="1">
    <location>
        <begin position="20"/>
        <end position="45"/>
    </location>
</feature>
<evidence type="ECO:0000256" key="1">
    <source>
        <dbReference type="SAM" id="Phobius"/>
    </source>
</evidence>
<keyword evidence="3" id="KW-1185">Reference proteome</keyword>